<dbReference type="Proteomes" id="UP001318860">
    <property type="component" value="Unassembled WGS sequence"/>
</dbReference>
<dbReference type="InterPro" id="IPR046364">
    <property type="entry name" value="Exo70_C"/>
</dbReference>
<evidence type="ECO:0000259" key="4">
    <source>
        <dbReference type="Pfam" id="PF03081"/>
    </source>
</evidence>
<dbReference type="PANTHER" id="PTHR12542">
    <property type="entry name" value="EXOCYST COMPLEX PROTEIN EXO70"/>
    <property type="match status" value="1"/>
</dbReference>
<accession>A0ABR0WNJ9</accession>
<keyword evidence="2 3" id="KW-0813">Transport</keyword>
<proteinExistence type="inferred from homology"/>
<dbReference type="InterPro" id="IPR004140">
    <property type="entry name" value="Exo70"/>
</dbReference>
<organism evidence="5 6">
    <name type="scientific">Rehmannia glutinosa</name>
    <name type="common">Chinese foxglove</name>
    <dbReference type="NCBI Taxonomy" id="99300"/>
    <lineage>
        <taxon>Eukaryota</taxon>
        <taxon>Viridiplantae</taxon>
        <taxon>Streptophyta</taxon>
        <taxon>Embryophyta</taxon>
        <taxon>Tracheophyta</taxon>
        <taxon>Spermatophyta</taxon>
        <taxon>Magnoliopsida</taxon>
        <taxon>eudicotyledons</taxon>
        <taxon>Gunneridae</taxon>
        <taxon>Pentapetalae</taxon>
        <taxon>asterids</taxon>
        <taxon>lamiids</taxon>
        <taxon>Lamiales</taxon>
        <taxon>Orobanchaceae</taxon>
        <taxon>Rehmannieae</taxon>
        <taxon>Rehmannia</taxon>
    </lineage>
</organism>
<gene>
    <name evidence="5" type="ORF">DH2020_016285</name>
</gene>
<evidence type="ECO:0000313" key="5">
    <source>
        <dbReference type="EMBL" id="KAK6148760.1"/>
    </source>
</evidence>
<dbReference type="EMBL" id="JABTTQ020000009">
    <property type="protein sequence ID" value="KAK6148760.1"/>
    <property type="molecule type" value="Genomic_DNA"/>
</dbReference>
<comment type="function">
    <text evidence="3">Component of the exocyst complex.</text>
</comment>
<evidence type="ECO:0000256" key="3">
    <source>
        <dbReference type="RuleBase" id="RU365026"/>
    </source>
</evidence>
<name>A0ABR0WNJ9_REHGL</name>
<comment type="caution">
    <text evidence="5">The sequence shown here is derived from an EMBL/GenBank/DDBJ whole genome shotgun (WGS) entry which is preliminary data.</text>
</comment>
<dbReference type="Pfam" id="PF20669">
    <property type="entry name" value="Exo70_N"/>
    <property type="match status" value="1"/>
</dbReference>
<dbReference type="Pfam" id="PF03081">
    <property type="entry name" value="Exo70_C"/>
    <property type="match status" value="1"/>
</dbReference>
<evidence type="ECO:0000313" key="6">
    <source>
        <dbReference type="Proteomes" id="UP001318860"/>
    </source>
</evidence>
<keyword evidence="3" id="KW-0268">Exocytosis</keyword>
<dbReference type="SUPFAM" id="SSF74788">
    <property type="entry name" value="Cullin repeat-like"/>
    <property type="match status" value="1"/>
</dbReference>
<evidence type="ECO:0000256" key="2">
    <source>
        <dbReference type="ARBA" id="ARBA00022448"/>
    </source>
</evidence>
<evidence type="ECO:0000256" key="1">
    <source>
        <dbReference type="ARBA" id="ARBA00006756"/>
    </source>
</evidence>
<dbReference type="Gene3D" id="1.20.1280.170">
    <property type="entry name" value="Exocyst complex component Exo70"/>
    <property type="match status" value="1"/>
</dbReference>
<dbReference type="InterPro" id="IPR016159">
    <property type="entry name" value="Cullin_repeat-like_dom_sf"/>
</dbReference>
<protein>
    <recommendedName>
        <fullName evidence="3">Exocyst subunit Exo70 family protein</fullName>
    </recommendedName>
</protein>
<keyword evidence="3" id="KW-0653">Protein transport</keyword>
<feature type="domain" description="Exocyst complex subunit Exo70 C-terminal" evidence="4">
    <location>
        <begin position="151"/>
        <end position="489"/>
    </location>
</feature>
<reference evidence="5 6" key="1">
    <citation type="journal article" date="2021" name="Comput. Struct. Biotechnol. J.">
        <title>De novo genome assembly of the potent medicinal plant Rehmannia glutinosa using nanopore technology.</title>
        <authorList>
            <person name="Ma L."/>
            <person name="Dong C."/>
            <person name="Song C."/>
            <person name="Wang X."/>
            <person name="Zheng X."/>
            <person name="Niu Y."/>
            <person name="Chen S."/>
            <person name="Feng W."/>
        </authorList>
    </citation>
    <scope>NUCLEOTIDE SEQUENCE [LARGE SCALE GENOMIC DNA]</scope>
    <source>
        <strain evidence="5">DH-2019</strain>
    </source>
</reference>
<keyword evidence="6" id="KW-1185">Reference proteome</keyword>
<sequence length="498" mass="56581">MGSSLSQQSAVDTISQWRSKPANQLIFDSGRREVSHYFEAVDRLHQSSNLKGFNSELISAAMARLKNEFAAVLSRHADRYHSAGPISTTEWSSVTDSTAYVFRYGDYIASDPPSIDEIAYLKNIAVRMNSNGNLLECIRAYKSVRKSFLQSQLKRLRFEELSVDFATALFGFAEAISLSNQPYERMDKILGVYGSLLWCLPDANALFVSESGKGIRNSISEILSKIENDVIRMLYDFENAVLHEISNVSDDRGGVHQSTEYVMDQITVIAKNKDLLANLIKLAPSLNFGDVMIPQEALGDINTRSFLELHLILIIVVLQINLETKCQSYQNPSLGQLFMMNNVRYIVRKIQGSNELQHMIGDSYLRKLDENFRFAMTSYQALTCSKFTACFADKGLYSNRCCISRPSKTAVRKRIKDFNAVFEEFKRSHSSWTIPDLELRDEVRFSITGELVPAYQNFLEKLESENIPEMKVLLENNIKYSAEDLQAFVLENFQHAIN</sequence>
<comment type="similarity">
    <text evidence="1 3">Belongs to the EXO70 family.</text>
</comment>
<dbReference type="PANTHER" id="PTHR12542:SF7">
    <property type="entry name" value="EXOCYST SUBUNIT EXO70 FAMILY PROTEIN"/>
    <property type="match status" value="1"/>
</dbReference>